<keyword evidence="3" id="KW-0645">Protease</keyword>
<evidence type="ECO:0000259" key="2">
    <source>
        <dbReference type="Pfam" id="PF12392"/>
    </source>
</evidence>
<evidence type="ECO:0000313" key="3">
    <source>
        <dbReference type="EMBL" id="TWU19453.1"/>
    </source>
</evidence>
<keyword evidence="4" id="KW-1185">Reference proteome</keyword>
<dbReference type="PANTHER" id="PTHR30217">
    <property type="entry name" value="PEPTIDASE U32 FAMILY"/>
    <property type="match status" value="1"/>
</dbReference>
<accession>A0A5C6C4H5</accession>
<name>A0A5C6C4H5_9BACT</name>
<dbReference type="Pfam" id="PF12392">
    <property type="entry name" value="DUF3656"/>
    <property type="match status" value="1"/>
</dbReference>
<organism evidence="3 4">
    <name type="scientific">Allorhodopirellula heiligendammensis</name>
    <dbReference type="NCBI Taxonomy" id="2714739"/>
    <lineage>
        <taxon>Bacteria</taxon>
        <taxon>Pseudomonadati</taxon>
        <taxon>Planctomycetota</taxon>
        <taxon>Planctomycetia</taxon>
        <taxon>Pirellulales</taxon>
        <taxon>Pirellulaceae</taxon>
        <taxon>Allorhodopirellula</taxon>
    </lineage>
</organism>
<dbReference type="PANTHER" id="PTHR30217:SF10">
    <property type="entry name" value="23S RRNA 5-HYDROXYCYTIDINE C2501 SYNTHASE"/>
    <property type="match status" value="1"/>
</dbReference>
<reference evidence="3 4" key="1">
    <citation type="journal article" date="2020" name="Antonie Van Leeuwenhoek">
        <title>Rhodopirellula heiligendammensis sp. nov., Rhodopirellula pilleata sp. nov., and Rhodopirellula solitaria sp. nov. isolated from natural or artificial marine surfaces in Northern Germany and California, USA, and emended description of the genus Rhodopirellula.</title>
        <authorList>
            <person name="Kallscheuer N."/>
            <person name="Wiegand S."/>
            <person name="Jogler M."/>
            <person name="Boedeker C."/>
            <person name="Peeters S.H."/>
            <person name="Rast P."/>
            <person name="Heuer A."/>
            <person name="Jetten M.S.M."/>
            <person name="Rohde M."/>
            <person name="Jogler C."/>
        </authorList>
    </citation>
    <scope>NUCLEOTIDE SEQUENCE [LARGE SCALE GENOMIC DNA]</scope>
    <source>
        <strain evidence="3 4">Poly21</strain>
    </source>
</reference>
<protein>
    <submittedName>
        <fullName evidence="3">Protease YhbU</fullName>
        <ecNumber evidence="3">3.4.-.-</ecNumber>
    </submittedName>
</protein>
<keyword evidence="3" id="KW-0378">Hydrolase</keyword>
<evidence type="ECO:0000256" key="1">
    <source>
        <dbReference type="SAM" id="MobiDB-lite"/>
    </source>
</evidence>
<dbReference type="Proteomes" id="UP000319908">
    <property type="component" value="Unassembled WGS sequence"/>
</dbReference>
<dbReference type="Pfam" id="PF01136">
    <property type="entry name" value="Peptidase_U32"/>
    <property type="match status" value="2"/>
</dbReference>
<gene>
    <name evidence="3" type="primary">yhbU</name>
    <name evidence="3" type="ORF">Poly21_16260</name>
</gene>
<feature type="domain" description="Peptidase U32 collagenase" evidence="2">
    <location>
        <begin position="527"/>
        <end position="652"/>
    </location>
</feature>
<proteinExistence type="predicted"/>
<dbReference type="InterPro" id="IPR001539">
    <property type="entry name" value="Peptidase_U32"/>
</dbReference>
<dbReference type="EMBL" id="SJPU01000001">
    <property type="protein sequence ID" value="TWU19453.1"/>
    <property type="molecule type" value="Genomic_DNA"/>
</dbReference>
<dbReference type="InterPro" id="IPR051454">
    <property type="entry name" value="RNA/ubiquinone_mod_enzymes"/>
</dbReference>
<dbReference type="EC" id="3.4.-.-" evidence="3"/>
<evidence type="ECO:0000313" key="4">
    <source>
        <dbReference type="Proteomes" id="UP000319908"/>
    </source>
</evidence>
<comment type="caution">
    <text evidence="3">The sequence shown here is derived from an EMBL/GenBank/DDBJ whole genome shotgun (WGS) entry which is preliminary data.</text>
</comment>
<feature type="region of interest" description="Disordered" evidence="1">
    <location>
        <begin position="20"/>
        <end position="87"/>
    </location>
</feature>
<dbReference type="GO" id="GO:0006508">
    <property type="term" value="P:proteolysis"/>
    <property type="evidence" value="ECO:0007669"/>
    <property type="project" value="UniProtKB-KW"/>
</dbReference>
<dbReference type="InterPro" id="IPR020988">
    <property type="entry name" value="Pept_U32_collagenase"/>
</dbReference>
<dbReference type="AlphaFoldDB" id="A0A5C6C4H5"/>
<sequence length="969" mass="104967">MESFTQYTKILVVPPCQLTGQTREDACPGQSKLRRATHRRTSDASHPGSLGAAVSDLRPSGGGFAPRRRFPSTRKITPPNLPVGSGRAAINGYPEEMEPIRENRPAITPPELLSPAGSWDCADAAVENGADAIYFGVDRGFNARSRAANFGLGDLPALMHMLRRRGVRGYVTLNTLVFPSEMQSLIEVVAAIAEAGVDAVLVQDFGVARIVRAICSELEIHASTQMSLTSAETIAVAADLGLTRVVLARELSIAEISKIRAATSMPLEAFIHGALCVAYSGQCLTSESLGGRSANRGQCAQACRLPYDLVCDGEDQNLGDVRYLLSPQDLAGYAAIPDMIAAGVNSLKIEGRLKTPEYVANITGHYRRAIDQAVAQGVVHMSAQDRQEMELSFSRGFAPGWLEGNDHKRLVPGVRAAKQGIVLGQVADIRGDEIRLTLAADVSLGDGLAIASQPPTSRDDAYAGSGFADNHQGGRIYSLALHHRRQKSAASKGANEKLKTAVAGSDVWIGFARDSIDFLRIEDDAIVFKNDDPKLNKKLAATFGGKPRRTRPIDFRVEAKVGEPLRMTGFVPASPHDEDSEPIHVEVISDSPLEPARKHAITREVLIDKLGRLGGTVFHLGRLDAEISGAPIVPLAMINSARREVVEQLGKKLEECPVRHVDVQRGQSLIRGMRDDAKRAGDVAPKLAVLCRTLQQLETAVGMGVDNVIADFHDVRIHRDAVRIGRAAGVSTWIASIRMQKPGEMGLIRQILKYEPDGVLARNLAAIDAAVTARIPTVADFSLNVANHRAAEWLIGRGVQRVTASYDLNADQLDSLIAATPGSWIEVVMHQHMPMFHMEHCVFCSVLSPGTNKTNCGRPCDRHVVQLRDRVGKMHVLQADIACRNTLFNATPQSAADVVGSLINRQIGWFRVELLDESAAQAEKMVRLYRQLLDGQVSGPDVWRTLAADNRVGVTRGTLEAKRNPLAIL</sequence>
<dbReference type="GO" id="GO:0008233">
    <property type="term" value="F:peptidase activity"/>
    <property type="evidence" value="ECO:0007669"/>
    <property type="project" value="UniProtKB-KW"/>
</dbReference>